<evidence type="ECO:0000313" key="2">
    <source>
        <dbReference type="EMBL" id="GMH16908.1"/>
    </source>
</evidence>
<accession>A0AAD3SRX7</accession>
<protein>
    <submittedName>
        <fullName evidence="2">Uncharacterized protein</fullName>
    </submittedName>
</protein>
<dbReference type="AlphaFoldDB" id="A0AAD3SRX7"/>
<keyword evidence="1" id="KW-0472">Membrane</keyword>
<evidence type="ECO:0000313" key="3">
    <source>
        <dbReference type="Proteomes" id="UP001279734"/>
    </source>
</evidence>
<keyword evidence="3" id="KW-1185">Reference proteome</keyword>
<sequence length="216" mass="23169">MNSARNSVQKLNPIPTIRSTTSAGPLDYPGHVPTPDMSVSNSSALVTKSRRLDDLAGADGLRPFADAVLSLQCPLSCCCVDFVGASYNELGLAAVLFSLPVSMLLFWHSHCGGRGLILAEEFLLVQLSFLAGVVLMLNSAGPACSYQILKAASVLNEGTDAEKAQLVACYGGLHFACDLYSWLFVEKELELPCNLVLRIYPVIHAVGCWCGAKRVY</sequence>
<feature type="transmembrane region" description="Helical" evidence="1">
    <location>
        <begin position="115"/>
        <end position="137"/>
    </location>
</feature>
<organism evidence="2 3">
    <name type="scientific">Nepenthes gracilis</name>
    <name type="common">Slender pitcher plant</name>
    <dbReference type="NCBI Taxonomy" id="150966"/>
    <lineage>
        <taxon>Eukaryota</taxon>
        <taxon>Viridiplantae</taxon>
        <taxon>Streptophyta</taxon>
        <taxon>Embryophyta</taxon>
        <taxon>Tracheophyta</taxon>
        <taxon>Spermatophyta</taxon>
        <taxon>Magnoliopsida</taxon>
        <taxon>eudicotyledons</taxon>
        <taxon>Gunneridae</taxon>
        <taxon>Pentapetalae</taxon>
        <taxon>Caryophyllales</taxon>
        <taxon>Nepenthaceae</taxon>
        <taxon>Nepenthes</taxon>
    </lineage>
</organism>
<dbReference type="EMBL" id="BSYO01000017">
    <property type="protein sequence ID" value="GMH16908.1"/>
    <property type="molecule type" value="Genomic_DNA"/>
</dbReference>
<dbReference type="Proteomes" id="UP001279734">
    <property type="component" value="Unassembled WGS sequence"/>
</dbReference>
<keyword evidence="1" id="KW-1133">Transmembrane helix</keyword>
<comment type="caution">
    <text evidence="2">The sequence shown here is derived from an EMBL/GenBank/DDBJ whole genome shotgun (WGS) entry which is preliminary data.</text>
</comment>
<proteinExistence type="predicted"/>
<gene>
    <name evidence="2" type="ORF">Nepgr_018749</name>
</gene>
<evidence type="ECO:0000256" key="1">
    <source>
        <dbReference type="SAM" id="Phobius"/>
    </source>
</evidence>
<reference evidence="2" key="1">
    <citation type="submission" date="2023-05" db="EMBL/GenBank/DDBJ databases">
        <title>Nepenthes gracilis genome sequencing.</title>
        <authorList>
            <person name="Fukushima K."/>
        </authorList>
    </citation>
    <scope>NUCLEOTIDE SEQUENCE</scope>
    <source>
        <strain evidence="2">SING2019-196</strain>
    </source>
</reference>
<keyword evidence="1" id="KW-0812">Transmembrane</keyword>
<feature type="transmembrane region" description="Helical" evidence="1">
    <location>
        <begin position="90"/>
        <end position="108"/>
    </location>
</feature>
<name>A0AAD3SRX7_NEPGR</name>